<proteinExistence type="predicted"/>
<dbReference type="VEuPathDB" id="FungiDB:PV09_08283"/>
<dbReference type="InterPro" id="IPR053201">
    <property type="entry name" value="Flavunoidine_N-MTase"/>
</dbReference>
<evidence type="ECO:0000256" key="3">
    <source>
        <dbReference type="ARBA" id="ARBA00022691"/>
    </source>
</evidence>
<feature type="domain" description="Post-SET" evidence="5">
    <location>
        <begin position="144"/>
        <end position="160"/>
    </location>
</feature>
<evidence type="ECO:0000256" key="2">
    <source>
        <dbReference type="ARBA" id="ARBA00022679"/>
    </source>
</evidence>
<dbReference type="GeneID" id="27316256"/>
<dbReference type="InterPro" id="IPR046341">
    <property type="entry name" value="SET_dom_sf"/>
</dbReference>
<evidence type="ECO:0000313" key="7">
    <source>
        <dbReference type="Proteomes" id="UP000053259"/>
    </source>
</evidence>
<dbReference type="EMBL" id="KN847567">
    <property type="protein sequence ID" value="KIW00097.1"/>
    <property type="molecule type" value="Genomic_DNA"/>
</dbReference>
<name>A0A0D1YH14_9PEZI</name>
<evidence type="ECO:0008006" key="8">
    <source>
        <dbReference type="Google" id="ProtNLM"/>
    </source>
</evidence>
<dbReference type="GO" id="GO:0032259">
    <property type="term" value="P:methylation"/>
    <property type="evidence" value="ECO:0007669"/>
    <property type="project" value="UniProtKB-KW"/>
</dbReference>
<dbReference type="PANTHER" id="PTHR12350">
    <property type="entry name" value="HISTONE-LYSINE N-METHYLTRANSFERASE-RELATED"/>
    <property type="match status" value="1"/>
</dbReference>
<dbReference type="HOGENOM" id="CLU_073382_3_0_1"/>
<dbReference type="Gene3D" id="2.170.270.10">
    <property type="entry name" value="SET domain"/>
    <property type="match status" value="1"/>
</dbReference>
<dbReference type="InterPro" id="IPR001214">
    <property type="entry name" value="SET_dom"/>
</dbReference>
<keyword evidence="2" id="KW-0808">Transferase</keyword>
<keyword evidence="7" id="KW-1185">Reference proteome</keyword>
<organism evidence="6 7">
    <name type="scientific">Verruconis gallopava</name>
    <dbReference type="NCBI Taxonomy" id="253628"/>
    <lineage>
        <taxon>Eukaryota</taxon>
        <taxon>Fungi</taxon>
        <taxon>Dikarya</taxon>
        <taxon>Ascomycota</taxon>
        <taxon>Pezizomycotina</taxon>
        <taxon>Dothideomycetes</taxon>
        <taxon>Pleosporomycetidae</taxon>
        <taxon>Venturiales</taxon>
        <taxon>Sympoventuriaceae</taxon>
        <taxon>Verruconis</taxon>
    </lineage>
</organism>
<dbReference type="InterPro" id="IPR003616">
    <property type="entry name" value="Post-SET_dom"/>
</dbReference>
<evidence type="ECO:0000259" key="4">
    <source>
        <dbReference type="PROSITE" id="PS50280"/>
    </source>
</evidence>
<dbReference type="SUPFAM" id="SSF82199">
    <property type="entry name" value="SET domain"/>
    <property type="match status" value="1"/>
</dbReference>
<dbReference type="PROSITE" id="PS50868">
    <property type="entry name" value="POST_SET"/>
    <property type="match status" value="1"/>
</dbReference>
<accession>A0A0D1YH14</accession>
<protein>
    <recommendedName>
        <fullName evidence="8">Post-SET domain-containing protein</fullName>
    </recommendedName>
</protein>
<keyword evidence="3" id="KW-0949">S-adenosyl-L-methionine</keyword>
<keyword evidence="1" id="KW-0489">Methyltransferase</keyword>
<dbReference type="Pfam" id="PF00856">
    <property type="entry name" value="SET"/>
    <property type="match status" value="1"/>
</dbReference>
<gene>
    <name evidence="6" type="ORF">PV09_08283</name>
</gene>
<dbReference type="RefSeq" id="XP_016209966.1">
    <property type="nucleotide sequence ID" value="XM_016362149.1"/>
</dbReference>
<dbReference type="AlphaFoldDB" id="A0A0D1YH14"/>
<dbReference type="InParanoid" id="A0A0D1YH14"/>
<sequence length="195" mass="21851">MALLNALPMTNGHKFPNGGKALYRGIPKARPWDEVPNLASRLYVERSEKAFGSRAISLVDLPAGSLFARITNASPAVKAYTSVQTSENDHIELNSDLVYCNHSCDPSLIFDMSRFEIRVAPHRDLKKGDALTFWYPSSEWEMDQPFDCTCGSSQCKGRISGAKDLSDEILREYWLNDHIERMIAARAAAEYKPAH</sequence>
<feature type="domain" description="SET" evidence="4">
    <location>
        <begin position="40"/>
        <end position="136"/>
    </location>
</feature>
<dbReference type="PROSITE" id="PS50280">
    <property type="entry name" value="SET"/>
    <property type="match status" value="1"/>
</dbReference>
<dbReference type="GO" id="GO:0008168">
    <property type="term" value="F:methyltransferase activity"/>
    <property type="evidence" value="ECO:0007669"/>
    <property type="project" value="UniProtKB-KW"/>
</dbReference>
<evidence type="ECO:0000313" key="6">
    <source>
        <dbReference type="EMBL" id="KIW00097.1"/>
    </source>
</evidence>
<evidence type="ECO:0000256" key="1">
    <source>
        <dbReference type="ARBA" id="ARBA00022603"/>
    </source>
</evidence>
<evidence type="ECO:0000259" key="5">
    <source>
        <dbReference type="PROSITE" id="PS50868"/>
    </source>
</evidence>
<dbReference type="STRING" id="253628.A0A0D1YH14"/>
<reference evidence="6 7" key="1">
    <citation type="submission" date="2015-01" db="EMBL/GenBank/DDBJ databases">
        <title>The Genome Sequence of Ochroconis gallopava CBS43764.</title>
        <authorList>
            <consortium name="The Broad Institute Genomics Platform"/>
            <person name="Cuomo C."/>
            <person name="de Hoog S."/>
            <person name="Gorbushina A."/>
            <person name="Stielow B."/>
            <person name="Teixiera M."/>
            <person name="Abouelleil A."/>
            <person name="Chapman S.B."/>
            <person name="Priest M."/>
            <person name="Young S.K."/>
            <person name="Wortman J."/>
            <person name="Nusbaum C."/>
            <person name="Birren B."/>
        </authorList>
    </citation>
    <scope>NUCLEOTIDE SEQUENCE [LARGE SCALE GENOMIC DNA]</scope>
    <source>
        <strain evidence="6 7">CBS 43764</strain>
    </source>
</reference>
<dbReference type="PANTHER" id="PTHR12350:SF19">
    <property type="entry name" value="SET DOMAIN-CONTAINING PROTEIN"/>
    <property type="match status" value="1"/>
</dbReference>
<dbReference type="Proteomes" id="UP000053259">
    <property type="component" value="Unassembled WGS sequence"/>
</dbReference>
<dbReference type="OrthoDB" id="5984008at2759"/>